<reference evidence="2 3" key="1">
    <citation type="submission" date="2021-04" db="EMBL/GenBank/DDBJ databases">
        <title>Draft genome sequence of Paenibacillus cisolokensis, LC2-13A.</title>
        <authorList>
            <person name="Uke A."/>
            <person name="Chhe C."/>
            <person name="Baramee S."/>
            <person name="Kosugi A."/>
        </authorList>
    </citation>
    <scope>NUCLEOTIDE SEQUENCE [LARGE SCALE GENOMIC DNA]</scope>
    <source>
        <strain evidence="2 3">LC2-13A</strain>
    </source>
</reference>
<sequence length="264" mass="28548">MTKPGTMMGKEAFMQNIARRLGRSEPLREAPARMLKGVPEFYRDRKLHGDELVEEFSRNWMALSGKVLLVSEAEAAVTIGAYAREICKEHGIERAARWDHPELNKLGLDETLAEDGIAVLPWRPDGAEIAGLADGGANPDSSGAAGNWARRSALLRAAETCRLGIVWPDVAIANTATLALFSHGGKGRSVSLLTDALLAVFRADQLVTRMGEAFERFKAAHPTLESMPSSLNLITGPSRSADIENDLTIGIHGPGKVYAVIIRP</sequence>
<dbReference type="InterPro" id="IPR003741">
    <property type="entry name" value="LUD_dom"/>
</dbReference>
<proteinExistence type="predicted"/>
<dbReference type="EMBL" id="BOVJ01000172">
    <property type="protein sequence ID" value="GIQ66294.1"/>
    <property type="molecule type" value="Genomic_DNA"/>
</dbReference>
<dbReference type="SUPFAM" id="SSF100950">
    <property type="entry name" value="NagB/RpiA/CoA transferase-like"/>
    <property type="match status" value="1"/>
</dbReference>
<gene>
    <name evidence="2" type="ORF">PACILC2_48620</name>
</gene>
<evidence type="ECO:0000313" key="2">
    <source>
        <dbReference type="EMBL" id="GIQ66294.1"/>
    </source>
</evidence>
<dbReference type="Proteomes" id="UP000680304">
    <property type="component" value="Unassembled WGS sequence"/>
</dbReference>
<dbReference type="Gene3D" id="3.40.50.10420">
    <property type="entry name" value="NagB/RpiA/CoA transferase-like"/>
    <property type="match status" value="1"/>
</dbReference>
<name>A0ABQ4NDL2_9BACL</name>
<accession>A0ABQ4NDL2</accession>
<organism evidence="2 3">
    <name type="scientific">Paenibacillus cisolokensis</name>
    <dbReference type="NCBI Taxonomy" id="1658519"/>
    <lineage>
        <taxon>Bacteria</taxon>
        <taxon>Bacillati</taxon>
        <taxon>Bacillota</taxon>
        <taxon>Bacilli</taxon>
        <taxon>Bacillales</taxon>
        <taxon>Paenibacillaceae</taxon>
        <taxon>Paenibacillus</taxon>
    </lineage>
</organism>
<dbReference type="Pfam" id="PF02589">
    <property type="entry name" value="LUD_dom"/>
    <property type="match status" value="1"/>
</dbReference>
<keyword evidence="3" id="KW-1185">Reference proteome</keyword>
<evidence type="ECO:0000313" key="3">
    <source>
        <dbReference type="Proteomes" id="UP000680304"/>
    </source>
</evidence>
<dbReference type="PANTHER" id="PTHR43682:SF1">
    <property type="entry name" value="LACTATE UTILIZATION PROTEIN C"/>
    <property type="match status" value="1"/>
</dbReference>
<dbReference type="InterPro" id="IPR024185">
    <property type="entry name" value="FTHF_cligase-like_sf"/>
</dbReference>
<evidence type="ECO:0000259" key="1">
    <source>
        <dbReference type="Pfam" id="PF02589"/>
    </source>
</evidence>
<dbReference type="RefSeq" id="WP_244863728.1">
    <property type="nucleotide sequence ID" value="NZ_BOVJ01000172.1"/>
</dbReference>
<dbReference type="PANTHER" id="PTHR43682">
    <property type="entry name" value="LACTATE UTILIZATION PROTEIN C"/>
    <property type="match status" value="1"/>
</dbReference>
<protein>
    <submittedName>
        <fullName evidence="2">Lactate utilization protein C</fullName>
    </submittedName>
</protein>
<dbReference type="InterPro" id="IPR037171">
    <property type="entry name" value="NagB/RpiA_transferase-like"/>
</dbReference>
<comment type="caution">
    <text evidence="2">The sequence shown here is derived from an EMBL/GenBank/DDBJ whole genome shotgun (WGS) entry which is preliminary data.</text>
</comment>
<feature type="domain" description="LUD" evidence="1">
    <location>
        <begin position="53"/>
        <end position="262"/>
    </location>
</feature>